<dbReference type="SUPFAM" id="SSF51905">
    <property type="entry name" value="FAD/NAD(P)-binding domain"/>
    <property type="match status" value="1"/>
</dbReference>
<evidence type="ECO:0000313" key="6">
    <source>
        <dbReference type="Proteomes" id="UP000238312"/>
    </source>
</evidence>
<dbReference type="Gene3D" id="3.30.70.2450">
    <property type="match status" value="1"/>
</dbReference>
<comment type="caution">
    <text evidence="5">The sequence shown here is derived from an EMBL/GenBank/DDBJ whole genome shotgun (WGS) entry which is preliminary data.</text>
</comment>
<dbReference type="InterPro" id="IPR002938">
    <property type="entry name" value="FAD-bd"/>
</dbReference>
<name>A0A2T0N2Z3_9ACTN</name>
<feature type="domain" description="FAD-binding" evidence="4">
    <location>
        <begin position="6"/>
        <end position="315"/>
    </location>
</feature>
<keyword evidence="2" id="KW-0285">Flavoprotein</keyword>
<evidence type="ECO:0000256" key="3">
    <source>
        <dbReference type="ARBA" id="ARBA00022827"/>
    </source>
</evidence>
<dbReference type="InterPro" id="IPR050641">
    <property type="entry name" value="RIFMO-like"/>
</dbReference>
<dbReference type="GO" id="GO:0071949">
    <property type="term" value="F:FAD binding"/>
    <property type="evidence" value="ECO:0007669"/>
    <property type="project" value="InterPro"/>
</dbReference>
<dbReference type="InterPro" id="IPR036188">
    <property type="entry name" value="FAD/NAD-bd_sf"/>
</dbReference>
<dbReference type="Proteomes" id="UP000238312">
    <property type="component" value="Unassembled WGS sequence"/>
</dbReference>
<protein>
    <submittedName>
        <fullName evidence="5">3-(3-hydroxy-phenyl)propionate hydroxylase</fullName>
    </submittedName>
</protein>
<evidence type="ECO:0000259" key="4">
    <source>
        <dbReference type="Pfam" id="PF01494"/>
    </source>
</evidence>
<evidence type="ECO:0000313" key="5">
    <source>
        <dbReference type="EMBL" id="PRX66315.1"/>
    </source>
</evidence>
<dbReference type="Gene3D" id="3.50.50.60">
    <property type="entry name" value="FAD/NAD(P)-binding domain"/>
    <property type="match status" value="1"/>
</dbReference>
<dbReference type="AlphaFoldDB" id="A0A2T0N2Z3"/>
<keyword evidence="6" id="KW-1185">Reference proteome</keyword>
<sequence length="425" mass="44360">MIDGPLIVGAGPVGLSAALLARARGLPAHVVEHLPAGAAKPGSRAIFLHRQTIQTLAAAAPGLADRMVREGLVWAGRATYWAGRRVHHRRHAPMPAGLAPYVCLPQPRVETLLRETAVRAGVTFAWHARADEVTLLDDSVLVRATDGRQWCAAFVVAADGAGSTVRRRLGIRMDGDARGHAFVVVDVADDPARPLPAERVFHYRHPRAAGRNVLVVPFAGGHRVDLQCRANDDPAALAADPSAWLRPLLPAGHAGEITWSSHYLFRQAVAETFTSGRVLLAGEAAHLFAPFGARGLNSGIADAAAAVDAIASVVQAGLVRPRAAFGSDGSGASVGTDRPGTVLGADGSDAVLGALAGYDRVRRAAAERNRAAAGKALAHLTAAGPHRRAAQRAAAVAARVLPRAGAWLDRRPFGPRDAGIPGSLY</sequence>
<accession>A0A2T0N2Z3</accession>
<evidence type="ECO:0000256" key="2">
    <source>
        <dbReference type="ARBA" id="ARBA00022630"/>
    </source>
</evidence>
<dbReference type="EMBL" id="PVNG01000006">
    <property type="protein sequence ID" value="PRX66315.1"/>
    <property type="molecule type" value="Genomic_DNA"/>
</dbReference>
<dbReference type="PANTHER" id="PTHR43004:SF19">
    <property type="entry name" value="BINDING MONOOXYGENASE, PUTATIVE (JCVI)-RELATED"/>
    <property type="match status" value="1"/>
</dbReference>
<reference evidence="5 6" key="1">
    <citation type="submission" date="2018-03" db="EMBL/GenBank/DDBJ databases">
        <title>Genomic Encyclopedia of Type Strains, Phase III (KMG-III): the genomes of soil and plant-associated and newly described type strains.</title>
        <authorList>
            <person name="Whitman W."/>
        </authorList>
    </citation>
    <scope>NUCLEOTIDE SEQUENCE [LARGE SCALE GENOMIC DNA]</scope>
    <source>
        <strain evidence="5 6">CGMCC 4.7104</strain>
    </source>
</reference>
<keyword evidence="3" id="KW-0274">FAD</keyword>
<dbReference type="Pfam" id="PF01494">
    <property type="entry name" value="FAD_binding_3"/>
    <property type="match status" value="1"/>
</dbReference>
<dbReference type="RefSeq" id="WP_219911852.1">
    <property type="nucleotide sequence ID" value="NZ_PVNG01000006.1"/>
</dbReference>
<gene>
    <name evidence="5" type="ORF">B0I32_106455</name>
</gene>
<dbReference type="PRINTS" id="PR00420">
    <property type="entry name" value="RNGMNOXGNASE"/>
</dbReference>
<evidence type="ECO:0000256" key="1">
    <source>
        <dbReference type="ARBA" id="ARBA00001974"/>
    </source>
</evidence>
<proteinExistence type="predicted"/>
<dbReference type="PANTHER" id="PTHR43004">
    <property type="entry name" value="TRK SYSTEM POTASSIUM UPTAKE PROTEIN"/>
    <property type="match status" value="1"/>
</dbReference>
<dbReference type="GO" id="GO:0016709">
    <property type="term" value="F:oxidoreductase activity, acting on paired donors, with incorporation or reduction of molecular oxygen, NAD(P)H as one donor, and incorporation of one atom of oxygen"/>
    <property type="evidence" value="ECO:0007669"/>
    <property type="project" value="UniProtKB-ARBA"/>
</dbReference>
<organism evidence="5 6">
    <name type="scientific">Nonomuraea fuscirosea</name>
    <dbReference type="NCBI Taxonomy" id="1291556"/>
    <lineage>
        <taxon>Bacteria</taxon>
        <taxon>Bacillati</taxon>
        <taxon>Actinomycetota</taxon>
        <taxon>Actinomycetes</taxon>
        <taxon>Streptosporangiales</taxon>
        <taxon>Streptosporangiaceae</taxon>
        <taxon>Nonomuraea</taxon>
    </lineage>
</organism>
<comment type="cofactor">
    <cofactor evidence="1">
        <name>FAD</name>
        <dbReference type="ChEBI" id="CHEBI:57692"/>
    </cofactor>
</comment>